<dbReference type="AlphaFoldDB" id="A0A5C5UU77"/>
<sequence length="150" mass="16918">MEVWLGEGGVLFSISVPRRRLYLNLPKTSRARRLESNGNTAQMIHQKPVETGPGRAGEADKVCPFPPKKSRLATSASRLLGSLFVPRSLEDEQVVQLVFFVREQGVDRFEFSIDPGQRVEQLLVDQFRFQGILRGDLGVDRLVGGRLDRR</sequence>
<reference evidence="1 2" key="1">
    <citation type="submission" date="2019-02" db="EMBL/GenBank/DDBJ databases">
        <title>Deep-cultivation of Planctomycetes and their phenomic and genomic characterization uncovers novel biology.</title>
        <authorList>
            <person name="Wiegand S."/>
            <person name="Jogler M."/>
            <person name="Boedeker C."/>
            <person name="Pinto D."/>
            <person name="Vollmers J."/>
            <person name="Rivas-Marin E."/>
            <person name="Kohn T."/>
            <person name="Peeters S.H."/>
            <person name="Heuer A."/>
            <person name="Rast P."/>
            <person name="Oberbeckmann S."/>
            <person name="Bunk B."/>
            <person name="Jeske O."/>
            <person name="Meyerdierks A."/>
            <person name="Storesund J.E."/>
            <person name="Kallscheuer N."/>
            <person name="Luecker S."/>
            <person name="Lage O.M."/>
            <person name="Pohl T."/>
            <person name="Merkel B.J."/>
            <person name="Hornburger P."/>
            <person name="Mueller R.-W."/>
            <person name="Bruemmer F."/>
            <person name="Labrenz M."/>
            <person name="Spormann A.M."/>
            <person name="Op Den Camp H."/>
            <person name="Overmann J."/>
            <person name="Amann R."/>
            <person name="Jetten M.S.M."/>
            <person name="Mascher T."/>
            <person name="Medema M.H."/>
            <person name="Devos D.P."/>
            <person name="Kaster A.-K."/>
            <person name="Ovreas L."/>
            <person name="Rohde M."/>
            <person name="Galperin M.Y."/>
            <person name="Jogler C."/>
        </authorList>
    </citation>
    <scope>NUCLEOTIDE SEQUENCE [LARGE SCALE GENOMIC DNA]</scope>
    <source>
        <strain evidence="1 2">Enr8</strain>
    </source>
</reference>
<accession>A0A5C5UU77</accession>
<evidence type="ECO:0000313" key="1">
    <source>
        <dbReference type="EMBL" id="TWT29921.1"/>
    </source>
</evidence>
<organism evidence="1 2">
    <name type="scientific">Blastopirellula retiformator</name>
    <dbReference type="NCBI Taxonomy" id="2527970"/>
    <lineage>
        <taxon>Bacteria</taxon>
        <taxon>Pseudomonadati</taxon>
        <taxon>Planctomycetota</taxon>
        <taxon>Planctomycetia</taxon>
        <taxon>Pirellulales</taxon>
        <taxon>Pirellulaceae</taxon>
        <taxon>Blastopirellula</taxon>
    </lineage>
</organism>
<gene>
    <name evidence="1" type="ORF">Enr8_45770</name>
</gene>
<protein>
    <submittedName>
        <fullName evidence="1">Uncharacterized protein</fullName>
    </submittedName>
</protein>
<proteinExistence type="predicted"/>
<comment type="caution">
    <text evidence="1">The sequence shown here is derived from an EMBL/GenBank/DDBJ whole genome shotgun (WGS) entry which is preliminary data.</text>
</comment>
<evidence type="ECO:0000313" key="2">
    <source>
        <dbReference type="Proteomes" id="UP000318878"/>
    </source>
</evidence>
<dbReference type="Proteomes" id="UP000318878">
    <property type="component" value="Unassembled WGS sequence"/>
</dbReference>
<keyword evidence="2" id="KW-1185">Reference proteome</keyword>
<name>A0A5C5UU77_9BACT</name>
<dbReference type="EMBL" id="SJPF01000006">
    <property type="protein sequence ID" value="TWT29921.1"/>
    <property type="molecule type" value="Genomic_DNA"/>
</dbReference>